<dbReference type="Proteomes" id="UP000220032">
    <property type="component" value="Unassembled WGS sequence"/>
</dbReference>
<name>A0A2A8ZXS7_BACCE</name>
<evidence type="ECO:0000313" key="2">
    <source>
        <dbReference type="Proteomes" id="UP000220032"/>
    </source>
</evidence>
<gene>
    <name evidence="1" type="ORF">CN307_17720</name>
</gene>
<comment type="caution">
    <text evidence="1">The sequence shown here is derived from an EMBL/GenBank/DDBJ whole genome shotgun (WGS) entry which is preliminary data.</text>
</comment>
<dbReference type="EMBL" id="NTRR01000026">
    <property type="protein sequence ID" value="PFE13425.1"/>
    <property type="molecule type" value="Genomic_DNA"/>
</dbReference>
<reference evidence="1 2" key="1">
    <citation type="submission" date="2017-09" db="EMBL/GenBank/DDBJ databases">
        <title>Large-scale bioinformatics analysis of Bacillus genomes uncovers conserved roles of natural products in bacterial physiology.</title>
        <authorList>
            <consortium name="Agbiome Team Llc"/>
            <person name="Bleich R.M."/>
            <person name="Grubbs K.J."/>
            <person name="Santa Maria K.C."/>
            <person name="Allen S.E."/>
            <person name="Farag S."/>
            <person name="Shank E.A."/>
            <person name="Bowers A."/>
        </authorList>
    </citation>
    <scope>NUCLEOTIDE SEQUENCE [LARGE SCALE GENOMIC DNA]</scope>
    <source>
        <strain evidence="1 2">AFS022681</strain>
    </source>
</reference>
<organism evidence="1 2">
    <name type="scientific">Bacillus cereus</name>
    <dbReference type="NCBI Taxonomy" id="1396"/>
    <lineage>
        <taxon>Bacteria</taxon>
        <taxon>Bacillati</taxon>
        <taxon>Bacillota</taxon>
        <taxon>Bacilli</taxon>
        <taxon>Bacillales</taxon>
        <taxon>Bacillaceae</taxon>
        <taxon>Bacillus</taxon>
        <taxon>Bacillus cereus group</taxon>
    </lineage>
</organism>
<dbReference type="RefSeq" id="WP_044798568.1">
    <property type="nucleotide sequence ID" value="NZ_JBBCKU010000021.1"/>
</dbReference>
<accession>A0A2A8ZXS7</accession>
<sequence length="126" mass="14049">MEENKDLKMNKGKKKKISFKHYLAFALPYVLFAALFVIDTSAYAADEPKIYSGTKKMIGDATTWLIALVPIAGGCMVAWQQFKKQMSDNDPADIAHANKRTKQILIATAIGVSAVGLIKWWASYYN</sequence>
<evidence type="ECO:0000313" key="1">
    <source>
        <dbReference type="EMBL" id="PFE13425.1"/>
    </source>
</evidence>
<proteinExistence type="predicted"/>
<dbReference type="AlphaFoldDB" id="A0A2A8ZXS7"/>
<protein>
    <submittedName>
        <fullName evidence="1">Conjugal transfer protein</fullName>
    </submittedName>
</protein>